<dbReference type="Proteomes" id="UP000092321">
    <property type="component" value="Unassembled WGS sequence"/>
</dbReference>
<evidence type="ECO:0000259" key="2">
    <source>
        <dbReference type="Pfam" id="PF23190"/>
    </source>
</evidence>
<feature type="transmembrane region" description="Helical" evidence="1">
    <location>
        <begin position="516"/>
        <end position="534"/>
    </location>
</feature>
<dbReference type="PANTHER" id="PTHR35859:SF5">
    <property type="entry name" value="ION TRANSPORT DOMAIN-CONTAINING PROTEIN"/>
    <property type="match status" value="1"/>
</dbReference>
<comment type="caution">
    <text evidence="4">The sequence shown here is derived from an EMBL/GenBank/DDBJ whole genome shotgun (WGS) entry which is preliminary data.</text>
</comment>
<dbReference type="EMBL" id="LXPE01000012">
    <property type="protein sequence ID" value="OBA26941.1"/>
    <property type="molecule type" value="Genomic_DNA"/>
</dbReference>
<dbReference type="InterPro" id="IPR052971">
    <property type="entry name" value="TRP_calcium_channel"/>
</dbReference>
<feature type="transmembrane region" description="Helical" evidence="1">
    <location>
        <begin position="427"/>
        <end position="448"/>
    </location>
</feature>
<keyword evidence="1" id="KW-1133">Transmembrane helix</keyword>
<keyword evidence="1" id="KW-0812">Transmembrane</keyword>
<dbReference type="AlphaFoldDB" id="A0A1B7TDZ6"/>
<organism evidence="4 5">
    <name type="scientific">Hanseniaspora valbyensis NRRL Y-1626</name>
    <dbReference type="NCBI Taxonomy" id="766949"/>
    <lineage>
        <taxon>Eukaryota</taxon>
        <taxon>Fungi</taxon>
        <taxon>Dikarya</taxon>
        <taxon>Ascomycota</taxon>
        <taxon>Saccharomycotina</taxon>
        <taxon>Saccharomycetes</taxon>
        <taxon>Saccharomycodales</taxon>
        <taxon>Saccharomycodaceae</taxon>
        <taxon>Hanseniaspora</taxon>
    </lineage>
</organism>
<dbReference type="Pfam" id="PF23190">
    <property type="entry name" value="LHD_TRPY1"/>
    <property type="match status" value="1"/>
</dbReference>
<accession>A0A1B7TDZ6</accession>
<dbReference type="PANTHER" id="PTHR35859">
    <property type="entry name" value="NONSELECTIVE CATION CHANNEL PROTEIN"/>
    <property type="match status" value="1"/>
</dbReference>
<feature type="transmembrane region" description="Helical" evidence="1">
    <location>
        <begin position="367"/>
        <end position="387"/>
    </location>
</feature>
<feature type="domain" description="YVC1 N-terminal linker helical" evidence="2">
    <location>
        <begin position="32"/>
        <end position="219"/>
    </location>
</feature>
<feature type="transmembrane region" description="Helical" evidence="1">
    <location>
        <begin position="293"/>
        <end position="314"/>
    </location>
</feature>
<dbReference type="InterPro" id="IPR056337">
    <property type="entry name" value="LHD_YVC1"/>
</dbReference>
<feature type="transmembrane region" description="Helical" evidence="1">
    <location>
        <begin position="232"/>
        <end position="249"/>
    </location>
</feature>
<dbReference type="OrthoDB" id="301415at2759"/>
<dbReference type="Pfam" id="PF23317">
    <property type="entry name" value="YVC1_C"/>
    <property type="match status" value="1"/>
</dbReference>
<feature type="domain" description="Calcium channel YVC1-like C-terminal transmembrane" evidence="3">
    <location>
        <begin position="261"/>
        <end position="525"/>
    </location>
</feature>
<protein>
    <recommendedName>
        <fullName evidence="6">Ion transport domain-containing protein</fullName>
    </recommendedName>
</protein>
<name>A0A1B7TDZ6_9ASCO</name>
<proteinExistence type="predicted"/>
<evidence type="ECO:0008006" key="6">
    <source>
        <dbReference type="Google" id="ProtNLM"/>
    </source>
</evidence>
<sequence length="632" mass="72889">MTCANDVEPLLPIASVNSNKQNSLNIPNSRQILRISINLKKLIDTLIPNIYESDGCVEINKEIITMCYEACGGDKSSEQSLLKYQSSVIFCLLTVKKWYLQLAKDELHMYSLYMARAVLAENLAIRIIAQEEMKSTKNLTHLFVDILLKKFVINENDEDLVPTNALELCCDLHCTGIISTSAIQRLQTYLWRGWIIQSEDGVFYLKESNILDTRFINHFTSERLKTPKYQNLFNLFVSLIFISIYTFVVNDGKLKIGLNPIGILETIFYGATLGFVLDEIVKFYNIGMPYMRFWNIFNDFMYLVILFAMSVRILSLHKNDKDLDILSYRILALIAPMMWSRLLFFLDSVKFIGNMLVIIKQMLKESILFFVLLIVIIIGFVQAFLAMDSSDGTSDQTLPILENLLVGILGDTNFSIFENFAYPYTSLLYYLYRFILSLLLINILIAIFSTSYSNIVENSNAEFLALNLEKTLRFIRMPDDTVYIPPLNLIELLLQPVSFYIRKVYKKDSAKKLKKFHNFLLQILFAPALFIIAINECKDAKRAFYNKMKGKPLDANEVDTPFLLDDGFVDSSNNDFSNSIFDMNSLQESINATNVKNRKTKELQKEAEMEDPKFLCNSETWFKKLKQLKEKV</sequence>
<keyword evidence="5" id="KW-1185">Reference proteome</keyword>
<feature type="transmembrane region" description="Helical" evidence="1">
    <location>
        <begin position="326"/>
        <end position="346"/>
    </location>
</feature>
<gene>
    <name evidence="4" type="ORF">HANVADRAFT_52723</name>
</gene>
<evidence type="ECO:0000313" key="5">
    <source>
        <dbReference type="Proteomes" id="UP000092321"/>
    </source>
</evidence>
<keyword evidence="1" id="KW-0472">Membrane</keyword>
<feature type="transmembrane region" description="Helical" evidence="1">
    <location>
        <begin position="261"/>
        <end position="281"/>
    </location>
</feature>
<evidence type="ECO:0000313" key="4">
    <source>
        <dbReference type="EMBL" id="OBA26941.1"/>
    </source>
</evidence>
<evidence type="ECO:0000256" key="1">
    <source>
        <dbReference type="SAM" id="Phobius"/>
    </source>
</evidence>
<dbReference type="InterPro" id="IPR056336">
    <property type="entry name" value="YVC1_C"/>
</dbReference>
<reference evidence="5" key="1">
    <citation type="journal article" date="2016" name="Proc. Natl. Acad. Sci. U.S.A.">
        <title>Comparative genomics of biotechnologically important yeasts.</title>
        <authorList>
            <person name="Riley R."/>
            <person name="Haridas S."/>
            <person name="Wolfe K.H."/>
            <person name="Lopes M.R."/>
            <person name="Hittinger C.T."/>
            <person name="Goeker M."/>
            <person name="Salamov A.A."/>
            <person name="Wisecaver J.H."/>
            <person name="Long T.M."/>
            <person name="Calvey C.H."/>
            <person name="Aerts A.L."/>
            <person name="Barry K.W."/>
            <person name="Choi C."/>
            <person name="Clum A."/>
            <person name="Coughlan A.Y."/>
            <person name="Deshpande S."/>
            <person name="Douglass A.P."/>
            <person name="Hanson S.J."/>
            <person name="Klenk H.-P."/>
            <person name="LaButti K.M."/>
            <person name="Lapidus A."/>
            <person name="Lindquist E.A."/>
            <person name="Lipzen A.M."/>
            <person name="Meier-Kolthoff J.P."/>
            <person name="Ohm R.A."/>
            <person name="Otillar R.P."/>
            <person name="Pangilinan J.L."/>
            <person name="Peng Y."/>
            <person name="Rokas A."/>
            <person name="Rosa C.A."/>
            <person name="Scheuner C."/>
            <person name="Sibirny A.A."/>
            <person name="Slot J.C."/>
            <person name="Stielow J.B."/>
            <person name="Sun H."/>
            <person name="Kurtzman C.P."/>
            <person name="Blackwell M."/>
            <person name="Grigoriev I.V."/>
            <person name="Jeffries T.W."/>
        </authorList>
    </citation>
    <scope>NUCLEOTIDE SEQUENCE [LARGE SCALE GENOMIC DNA]</scope>
    <source>
        <strain evidence="5">NRRL Y-1626</strain>
    </source>
</reference>
<evidence type="ECO:0000259" key="3">
    <source>
        <dbReference type="Pfam" id="PF23317"/>
    </source>
</evidence>